<dbReference type="SUPFAM" id="SSF52833">
    <property type="entry name" value="Thioredoxin-like"/>
    <property type="match status" value="1"/>
</dbReference>
<dbReference type="GO" id="GO:0016853">
    <property type="term" value="F:isomerase activity"/>
    <property type="evidence" value="ECO:0007669"/>
    <property type="project" value="UniProtKB-KW"/>
</dbReference>
<dbReference type="AlphaFoldDB" id="A0A1X9NHT0"/>
<gene>
    <name evidence="10" type="ORF">BST96_15515</name>
</gene>
<organism evidence="10 11">
    <name type="scientific">Oceanicoccus sagamiensis</name>
    <dbReference type="NCBI Taxonomy" id="716816"/>
    <lineage>
        <taxon>Bacteria</taxon>
        <taxon>Pseudomonadati</taxon>
        <taxon>Pseudomonadota</taxon>
        <taxon>Gammaproteobacteria</taxon>
        <taxon>Cellvibrionales</taxon>
        <taxon>Spongiibacteraceae</taxon>
        <taxon>Oceanicoccus</taxon>
    </lineage>
</organism>
<dbReference type="Pfam" id="PF10411">
    <property type="entry name" value="DsbC_N"/>
    <property type="match status" value="1"/>
</dbReference>
<evidence type="ECO:0000256" key="3">
    <source>
        <dbReference type="ARBA" id="ARBA00022729"/>
    </source>
</evidence>
<dbReference type="GO" id="GO:0042597">
    <property type="term" value="C:periplasmic space"/>
    <property type="evidence" value="ECO:0007669"/>
    <property type="project" value="UniProtKB-SubCell"/>
</dbReference>
<dbReference type="STRING" id="716816.BST96_15515"/>
<keyword evidence="6 7" id="KW-0676">Redox-active center</keyword>
<dbReference type="InterPro" id="IPR009094">
    <property type="entry name" value="DiS-bond_isomerase_DsbC/G_N_sf"/>
</dbReference>
<evidence type="ECO:0000256" key="4">
    <source>
        <dbReference type="ARBA" id="ARBA00022764"/>
    </source>
</evidence>
<evidence type="ECO:0000256" key="1">
    <source>
        <dbReference type="ARBA" id="ARBA00004418"/>
    </source>
</evidence>
<dbReference type="InterPro" id="IPR018950">
    <property type="entry name" value="DiS-bond_isomerase_DsbC/G_N"/>
</dbReference>
<dbReference type="KEGG" id="osg:BST96_15515"/>
<dbReference type="EMBL" id="CP019343">
    <property type="protein sequence ID" value="ARN75395.1"/>
    <property type="molecule type" value="Genomic_DNA"/>
</dbReference>
<feature type="domain" description="Thioredoxin-like fold" evidence="9">
    <location>
        <begin position="135"/>
        <end position="256"/>
    </location>
</feature>
<dbReference type="CDD" id="cd03020">
    <property type="entry name" value="DsbA_DsbC_DsbG"/>
    <property type="match status" value="1"/>
</dbReference>
<keyword evidence="5" id="KW-1015">Disulfide bond</keyword>
<sequence length="278" mass="29439">MKVFASLSTITAALLMLAVSSLSTAQEQADPAPAAVPAEVSSAIRASFKASRPGLGLQSIMVSEIDGLYAVQVANGPVLYSTADGKYFVLGDLYQAAPGGFINLAEKAREGGRAELMATLKTEDMIIFAPEQQPAKAAIMVFTDVDCFYCQKLHQEVPDLNRLGIEVRYLAYPRAGIGSDSYKKIASAWCAADKQTAMTKLKTRQRIPTNVCPGNPVEAQFKLGQQVGVSGTPALVTTEGRLMPGYMPALQLASALGIAVEPALAAELQKKQAAANKK</sequence>
<dbReference type="Pfam" id="PF13098">
    <property type="entry name" value="Thioredoxin_2"/>
    <property type="match status" value="1"/>
</dbReference>
<keyword evidence="3 7" id="KW-0732">Signal</keyword>
<keyword evidence="10" id="KW-0413">Isomerase</keyword>
<evidence type="ECO:0000259" key="8">
    <source>
        <dbReference type="Pfam" id="PF10411"/>
    </source>
</evidence>
<dbReference type="Proteomes" id="UP000193450">
    <property type="component" value="Chromosome"/>
</dbReference>
<dbReference type="SUPFAM" id="SSF54423">
    <property type="entry name" value="DsbC/DsbG N-terminal domain-like"/>
    <property type="match status" value="1"/>
</dbReference>
<dbReference type="Gene3D" id="3.10.450.70">
    <property type="entry name" value="Disulphide bond isomerase, DsbC/G, N-terminal"/>
    <property type="match status" value="1"/>
</dbReference>
<dbReference type="Gene3D" id="3.40.30.10">
    <property type="entry name" value="Glutaredoxin"/>
    <property type="match status" value="1"/>
</dbReference>
<feature type="signal peptide" evidence="7">
    <location>
        <begin position="1"/>
        <end position="25"/>
    </location>
</feature>
<dbReference type="InterPro" id="IPR036249">
    <property type="entry name" value="Thioredoxin-like_sf"/>
</dbReference>
<evidence type="ECO:0000256" key="6">
    <source>
        <dbReference type="ARBA" id="ARBA00023284"/>
    </source>
</evidence>
<dbReference type="InterPro" id="IPR033954">
    <property type="entry name" value="DiS-bond_Isoase_DsbC/G"/>
</dbReference>
<evidence type="ECO:0000313" key="10">
    <source>
        <dbReference type="EMBL" id="ARN75395.1"/>
    </source>
</evidence>
<keyword evidence="11" id="KW-1185">Reference proteome</keyword>
<evidence type="ECO:0000256" key="5">
    <source>
        <dbReference type="ARBA" id="ARBA00023157"/>
    </source>
</evidence>
<accession>A0A1X9NHT0</accession>
<evidence type="ECO:0000256" key="7">
    <source>
        <dbReference type="RuleBase" id="RU364038"/>
    </source>
</evidence>
<dbReference type="PANTHER" id="PTHR35272">
    <property type="entry name" value="THIOL:DISULFIDE INTERCHANGE PROTEIN DSBC-RELATED"/>
    <property type="match status" value="1"/>
</dbReference>
<reference evidence="10 11" key="1">
    <citation type="submission" date="2016-11" db="EMBL/GenBank/DDBJ databases">
        <title>Trade-off between light-utilization and light-protection in marine flavobacteria.</title>
        <authorList>
            <person name="Kumagai Y."/>
        </authorList>
    </citation>
    <scope>NUCLEOTIDE SEQUENCE [LARGE SCALE GENOMIC DNA]</scope>
    <source>
        <strain evidence="10 11">NBRC 107125</strain>
    </source>
</reference>
<comment type="subcellular location">
    <subcellularLocation>
        <location evidence="1 7">Periplasm</location>
    </subcellularLocation>
</comment>
<feature type="domain" description="Disulphide bond isomerase DsbC/G N-terminal" evidence="8">
    <location>
        <begin position="35"/>
        <end position="104"/>
    </location>
</feature>
<evidence type="ECO:0000256" key="2">
    <source>
        <dbReference type="ARBA" id="ARBA00009813"/>
    </source>
</evidence>
<protein>
    <recommendedName>
        <fullName evidence="7">Thiol:disulfide interchange protein</fullName>
    </recommendedName>
</protein>
<comment type="function">
    <text evidence="7">Required for disulfide bond formation in some periplasmic proteins. Acts by transferring its disulfide bond to other proteins and is reduced in the process.</text>
</comment>
<proteinExistence type="inferred from homology"/>
<keyword evidence="4 7" id="KW-0574">Periplasm</keyword>
<feature type="chain" id="PRO_5011830328" description="Thiol:disulfide interchange protein" evidence="7">
    <location>
        <begin position="26"/>
        <end position="278"/>
    </location>
</feature>
<dbReference type="InterPro" id="IPR051470">
    <property type="entry name" value="Thiol:disulfide_interchange"/>
</dbReference>
<dbReference type="OrthoDB" id="12976at2"/>
<name>A0A1X9NHT0_9GAMM</name>
<dbReference type="InterPro" id="IPR012336">
    <property type="entry name" value="Thioredoxin-like_fold"/>
</dbReference>
<dbReference type="PANTHER" id="PTHR35272:SF3">
    <property type="entry name" value="THIOL:DISULFIDE INTERCHANGE PROTEIN DSBC"/>
    <property type="match status" value="1"/>
</dbReference>
<evidence type="ECO:0000313" key="11">
    <source>
        <dbReference type="Proteomes" id="UP000193450"/>
    </source>
</evidence>
<evidence type="ECO:0000259" key="9">
    <source>
        <dbReference type="Pfam" id="PF13098"/>
    </source>
</evidence>
<comment type="similarity">
    <text evidence="2 7">Belongs to the thioredoxin family. DsbC subfamily.</text>
</comment>
<dbReference type="RefSeq" id="WP_085759572.1">
    <property type="nucleotide sequence ID" value="NZ_CP019343.1"/>
</dbReference>